<feature type="transmembrane region" description="Helical" evidence="6">
    <location>
        <begin position="199"/>
        <end position="225"/>
    </location>
</feature>
<feature type="transmembrane region" description="Helical" evidence="6">
    <location>
        <begin position="83"/>
        <end position="105"/>
    </location>
</feature>
<feature type="transmembrane region" description="Helical" evidence="6">
    <location>
        <begin position="7"/>
        <end position="24"/>
    </location>
</feature>
<dbReference type="GO" id="GO:0005886">
    <property type="term" value="C:plasma membrane"/>
    <property type="evidence" value="ECO:0007669"/>
    <property type="project" value="UniProtKB-SubCell"/>
</dbReference>
<reference evidence="7 8" key="1">
    <citation type="submission" date="2017-09" db="EMBL/GenBank/DDBJ databases">
        <authorList>
            <person name="Ehlers B."/>
            <person name="Leendertz F.H."/>
        </authorList>
    </citation>
    <scope>NUCLEOTIDE SEQUENCE [LARGE SCALE GENOMIC DNA]</scope>
    <source>
        <strain evidence="7 8">USBA 140</strain>
    </source>
</reference>
<gene>
    <name evidence="7" type="ORF">SAMN05421508_10966</name>
</gene>
<feature type="transmembrane region" description="Helical" evidence="6">
    <location>
        <begin position="57"/>
        <end position="77"/>
    </location>
</feature>
<keyword evidence="2" id="KW-1003">Cell membrane</keyword>
<feature type="transmembrane region" description="Helical" evidence="6">
    <location>
        <begin position="237"/>
        <end position="256"/>
    </location>
</feature>
<dbReference type="PANTHER" id="PTHR30482:SF10">
    <property type="entry name" value="HIGH-AFFINITY BRANCHED-CHAIN AMINO ACID TRANSPORT PROTEIN BRAE"/>
    <property type="match status" value="1"/>
</dbReference>
<feature type="transmembrane region" description="Helical" evidence="6">
    <location>
        <begin position="287"/>
        <end position="309"/>
    </location>
</feature>
<keyword evidence="5 6" id="KW-0472">Membrane</keyword>
<dbReference type="GO" id="GO:0015658">
    <property type="term" value="F:branched-chain amino acid transmembrane transporter activity"/>
    <property type="evidence" value="ECO:0007669"/>
    <property type="project" value="InterPro"/>
</dbReference>
<comment type="subcellular location">
    <subcellularLocation>
        <location evidence="1">Cell membrane</location>
        <topology evidence="1">Multi-pass membrane protein</topology>
    </subcellularLocation>
</comment>
<evidence type="ECO:0000256" key="5">
    <source>
        <dbReference type="ARBA" id="ARBA00023136"/>
    </source>
</evidence>
<dbReference type="InterPro" id="IPR043428">
    <property type="entry name" value="LivM-like"/>
</dbReference>
<evidence type="ECO:0000313" key="8">
    <source>
        <dbReference type="Proteomes" id="UP000219621"/>
    </source>
</evidence>
<feature type="transmembrane region" description="Helical" evidence="6">
    <location>
        <begin position="158"/>
        <end position="178"/>
    </location>
</feature>
<organism evidence="7 8">
    <name type="scientific">Caenispirillum bisanense</name>
    <dbReference type="NCBI Taxonomy" id="414052"/>
    <lineage>
        <taxon>Bacteria</taxon>
        <taxon>Pseudomonadati</taxon>
        <taxon>Pseudomonadota</taxon>
        <taxon>Alphaproteobacteria</taxon>
        <taxon>Rhodospirillales</taxon>
        <taxon>Novispirillaceae</taxon>
        <taxon>Caenispirillum</taxon>
    </lineage>
</organism>
<evidence type="ECO:0000256" key="1">
    <source>
        <dbReference type="ARBA" id="ARBA00004651"/>
    </source>
</evidence>
<name>A0A286GVK0_9PROT</name>
<keyword evidence="4 6" id="KW-1133">Transmembrane helix</keyword>
<keyword evidence="8" id="KW-1185">Reference proteome</keyword>
<feature type="transmembrane region" description="Helical" evidence="6">
    <location>
        <begin position="30"/>
        <end position="50"/>
    </location>
</feature>
<feature type="transmembrane region" description="Helical" evidence="6">
    <location>
        <begin position="112"/>
        <end position="138"/>
    </location>
</feature>
<evidence type="ECO:0000256" key="2">
    <source>
        <dbReference type="ARBA" id="ARBA00022475"/>
    </source>
</evidence>
<evidence type="ECO:0000313" key="7">
    <source>
        <dbReference type="EMBL" id="SOD99565.1"/>
    </source>
</evidence>
<dbReference type="EMBL" id="OCNJ01000009">
    <property type="protein sequence ID" value="SOD99565.1"/>
    <property type="molecule type" value="Genomic_DNA"/>
</dbReference>
<dbReference type="AlphaFoldDB" id="A0A286GVK0"/>
<dbReference type="Pfam" id="PF02653">
    <property type="entry name" value="BPD_transp_2"/>
    <property type="match status" value="1"/>
</dbReference>
<evidence type="ECO:0000256" key="4">
    <source>
        <dbReference type="ARBA" id="ARBA00022989"/>
    </source>
</evidence>
<sequence>MTMMRSGLLLGFLAVAYLGVPLLFGGMDYVMSLVIAALTIAGIAVAWALLGNLGGLVSFGHAAFFGVGAYVSALLVMDNGWPVLPAMLAGGLGAAIASVATMPALRLRGPYFALAILAYAHIFKILAVEFSSITGGAGGLLSIPGFPTVFGLDLASKTGAYVLILTIVLAWMAVYHAIRRSTWGLALRAMHDSELATRVVGVPSTHLKAVMLVVSAFMTGVVGAFNAHQISFLDPEYAFSGTWTVLPIAAAIFGGYRTVWGPLMGALVVYLLDQLVFKEIMPSGHQLVFGVLLGAMILLSPQGLMPLLARLGVARPRRETAPQAAAPHATEDGNARA</sequence>
<keyword evidence="3 6" id="KW-0812">Transmembrane</keyword>
<dbReference type="PANTHER" id="PTHR30482">
    <property type="entry name" value="HIGH-AFFINITY BRANCHED-CHAIN AMINO ACID TRANSPORT SYSTEM PERMEASE"/>
    <property type="match status" value="1"/>
</dbReference>
<evidence type="ECO:0000256" key="6">
    <source>
        <dbReference type="SAM" id="Phobius"/>
    </source>
</evidence>
<dbReference type="InterPro" id="IPR001851">
    <property type="entry name" value="ABC_transp_permease"/>
</dbReference>
<protein>
    <submittedName>
        <fullName evidence="7">Amino acid/amide ABC transporter membrane protein 2, HAAT family</fullName>
    </submittedName>
</protein>
<dbReference type="CDD" id="cd06581">
    <property type="entry name" value="TM_PBP1_LivM_like"/>
    <property type="match status" value="1"/>
</dbReference>
<proteinExistence type="predicted"/>
<dbReference type="RefSeq" id="WP_245913536.1">
    <property type="nucleotide sequence ID" value="NZ_OCNJ01000009.1"/>
</dbReference>
<accession>A0A286GVK0</accession>
<evidence type="ECO:0000256" key="3">
    <source>
        <dbReference type="ARBA" id="ARBA00022692"/>
    </source>
</evidence>
<dbReference type="Proteomes" id="UP000219621">
    <property type="component" value="Unassembled WGS sequence"/>
</dbReference>